<organism evidence="1 2">
    <name type="scientific">Bacteroides fragilis</name>
    <dbReference type="NCBI Taxonomy" id="817"/>
    <lineage>
        <taxon>Bacteria</taxon>
        <taxon>Pseudomonadati</taxon>
        <taxon>Bacteroidota</taxon>
        <taxon>Bacteroidia</taxon>
        <taxon>Bacteroidales</taxon>
        <taxon>Bacteroidaceae</taxon>
        <taxon>Bacteroides</taxon>
    </lineage>
</organism>
<dbReference type="Proteomes" id="UP000266644">
    <property type="component" value="Unassembled WGS sequence"/>
</dbReference>
<evidence type="ECO:0000313" key="2">
    <source>
        <dbReference type="Proteomes" id="UP000266644"/>
    </source>
</evidence>
<dbReference type="AlphaFoldDB" id="A0A081TYT1"/>
<name>A0A081TYT1_BACFG</name>
<sequence length="92" mass="10955">MEIQKKQIAPLTALEDDKKGIRQKDAKSYKMESLYSLFNRFANHPFLKQRASVDLSCIKKNKKRVFMQNLITLRVYIRKKTKEIINFVQVFC</sequence>
<comment type="caution">
    <text evidence="1">The sequence shown here is derived from an EMBL/GenBank/DDBJ whole genome shotgun (WGS) entry which is preliminary data.</text>
</comment>
<reference evidence="1 2" key="1">
    <citation type="submission" date="2018-08" db="EMBL/GenBank/DDBJ databases">
        <title>A genome reference for cultivated species of the human gut microbiota.</title>
        <authorList>
            <person name="Zou Y."/>
            <person name="Xue W."/>
            <person name="Luo G."/>
        </authorList>
    </citation>
    <scope>NUCLEOTIDE SEQUENCE [LARGE SCALE GENOMIC DNA]</scope>
    <source>
        <strain evidence="1 2">AM18-6</strain>
    </source>
</reference>
<dbReference type="EMBL" id="QRJE01000020">
    <property type="protein sequence ID" value="RHH10081.1"/>
    <property type="molecule type" value="Genomic_DNA"/>
</dbReference>
<protein>
    <submittedName>
        <fullName evidence="1">Uncharacterized protein</fullName>
    </submittedName>
</protein>
<evidence type="ECO:0000313" key="1">
    <source>
        <dbReference type="EMBL" id="RHH10081.1"/>
    </source>
</evidence>
<gene>
    <name evidence="1" type="ORF">DW228_13470</name>
</gene>
<accession>A0A081TYT1</accession>
<proteinExistence type="predicted"/>